<gene>
    <name evidence="1" type="ORF">LCGC14_2669880</name>
</gene>
<reference evidence="1" key="1">
    <citation type="journal article" date="2015" name="Nature">
        <title>Complex archaea that bridge the gap between prokaryotes and eukaryotes.</title>
        <authorList>
            <person name="Spang A."/>
            <person name="Saw J.H."/>
            <person name="Jorgensen S.L."/>
            <person name="Zaremba-Niedzwiedzka K."/>
            <person name="Martijn J."/>
            <person name="Lind A.E."/>
            <person name="van Eijk R."/>
            <person name="Schleper C."/>
            <person name="Guy L."/>
            <person name="Ettema T.J."/>
        </authorList>
    </citation>
    <scope>NUCLEOTIDE SEQUENCE</scope>
</reference>
<dbReference type="EMBL" id="LAZR01046785">
    <property type="protein sequence ID" value="KKK95730.1"/>
    <property type="molecule type" value="Genomic_DNA"/>
</dbReference>
<comment type="caution">
    <text evidence="1">The sequence shown here is derived from an EMBL/GenBank/DDBJ whole genome shotgun (WGS) entry which is preliminary data.</text>
</comment>
<proteinExistence type="predicted"/>
<feature type="non-terminal residue" evidence="1">
    <location>
        <position position="1"/>
    </location>
</feature>
<accession>A0A0F9ABU8</accession>
<sequence length="173" mass="17921">THASYVATTNNVIEIGTPTEVEMSLLDLADTAAVQSTKADLGVVRARRYVVTCCLEYQVAAPTTGTLVEFYWAASGQSGAAVGNPGYATGADGAYTGTPATLAEGIDQLQFIGILVVSADIEFQIADIGEFSPAHRYGSLIVKNESGQTIADTDIVESAVVMTPIVDDIAAAS</sequence>
<dbReference type="AlphaFoldDB" id="A0A0F9ABU8"/>
<protein>
    <submittedName>
        <fullName evidence="1">Uncharacterized protein</fullName>
    </submittedName>
</protein>
<evidence type="ECO:0000313" key="1">
    <source>
        <dbReference type="EMBL" id="KKK95730.1"/>
    </source>
</evidence>
<organism evidence="1">
    <name type="scientific">marine sediment metagenome</name>
    <dbReference type="NCBI Taxonomy" id="412755"/>
    <lineage>
        <taxon>unclassified sequences</taxon>
        <taxon>metagenomes</taxon>
        <taxon>ecological metagenomes</taxon>
    </lineage>
</organism>
<name>A0A0F9ABU8_9ZZZZ</name>